<dbReference type="AlphaFoldDB" id="A0A3S4RKI9"/>
<dbReference type="EMBL" id="LR134355">
    <property type="protein sequence ID" value="VEG46338.1"/>
    <property type="molecule type" value="Genomic_DNA"/>
</dbReference>
<dbReference type="InterPro" id="IPR036388">
    <property type="entry name" value="WH-like_DNA-bd_sf"/>
</dbReference>
<protein>
    <submittedName>
        <fullName evidence="1">Ssl5025 protein</fullName>
    </submittedName>
</protein>
<proteinExistence type="predicted"/>
<evidence type="ECO:0000313" key="2">
    <source>
        <dbReference type="Proteomes" id="UP000282551"/>
    </source>
</evidence>
<dbReference type="Gene3D" id="1.10.10.10">
    <property type="entry name" value="Winged helix-like DNA-binding domain superfamily/Winged helix DNA-binding domain"/>
    <property type="match status" value="1"/>
</dbReference>
<accession>A0A3S4RKI9</accession>
<name>A0A3S4RKI9_MYCCI</name>
<dbReference type="PANTHER" id="PTHR34849">
    <property type="entry name" value="SSL5025 PROTEIN"/>
    <property type="match status" value="1"/>
</dbReference>
<dbReference type="Pfam" id="PF04255">
    <property type="entry name" value="DUF433"/>
    <property type="match status" value="1"/>
</dbReference>
<reference evidence="1 2" key="1">
    <citation type="submission" date="2018-12" db="EMBL/GenBank/DDBJ databases">
        <authorList>
            <consortium name="Pathogen Informatics"/>
        </authorList>
    </citation>
    <scope>NUCLEOTIDE SEQUENCE [LARGE SCALE GENOMIC DNA]</scope>
    <source>
        <strain evidence="1 2">NCTC10485</strain>
    </source>
</reference>
<dbReference type="Proteomes" id="UP000282551">
    <property type="component" value="Chromosome"/>
</dbReference>
<gene>
    <name evidence="1" type="ORF">NCTC10485_01045</name>
</gene>
<dbReference type="InterPro" id="IPR009057">
    <property type="entry name" value="Homeodomain-like_sf"/>
</dbReference>
<evidence type="ECO:0000313" key="1">
    <source>
        <dbReference type="EMBL" id="VEG46338.1"/>
    </source>
</evidence>
<dbReference type="SUPFAM" id="SSF46689">
    <property type="entry name" value="Homeodomain-like"/>
    <property type="match status" value="1"/>
</dbReference>
<dbReference type="InterPro" id="IPR007367">
    <property type="entry name" value="DUF433"/>
</dbReference>
<sequence>MGVMSSAASRLDRITVDPAVLHGKPAIRGLRLSVQSVLDLLASGMSFDEVLADYPDLQSEDLLAALEYGALVTGGQQVRPSRS</sequence>
<dbReference type="PANTHER" id="PTHR34849:SF3">
    <property type="entry name" value="SSR2962 PROTEIN"/>
    <property type="match status" value="1"/>
</dbReference>
<keyword evidence="2" id="KW-1185">Reference proteome</keyword>
<organism evidence="1 2">
    <name type="scientific">Mycolicibacterium chitae</name>
    <name type="common">Mycobacterium chitae</name>
    <dbReference type="NCBI Taxonomy" id="1792"/>
    <lineage>
        <taxon>Bacteria</taxon>
        <taxon>Bacillati</taxon>
        <taxon>Actinomycetota</taxon>
        <taxon>Actinomycetes</taxon>
        <taxon>Mycobacteriales</taxon>
        <taxon>Mycobacteriaceae</taxon>
        <taxon>Mycolicibacterium</taxon>
    </lineage>
</organism>